<feature type="domain" description="DUF7495" evidence="3">
    <location>
        <begin position="720"/>
        <end position="834"/>
    </location>
</feature>
<dbReference type="Proteomes" id="UP000266841">
    <property type="component" value="Unassembled WGS sequence"/>
</dbReference>
<proteinExistence type="predicted"/>
<feature type="domain" description="DUF7495" evidence="3">
    <location>
        <begin position="1380"/>
        <end position="1458"/>
    </location>
</feature>
<feature type="domain" description="DUF7495" evidence="3">
    <location>
        <begin position="1752"/>
        <end position="1835"/>
    </location>
</feature>
<evidence type="ECO:0000313" key="4">
    <source>
        <dbReference type="EMBL" id="EJK65576.1"/>
    </source>
</evidence>
<feature type="domain" description="DUF7495" evidence="3">
    <location>
        <begin position="1184"/>
        <end position="1283"/>
    </location>
</feature>
<feature type="compositionally biased region" description="Polar residues" evidence="1">
    <location>
        <begin position="1349"/>
        <end position="1358"/>
    </location>
</feature>
<evidence type="ECO:0000259" key="3">
    <source>
        <dbReference type="Pfam" id="PF24325"/>
    </source>
</evidence>
<feature type="domain" description="DUF7495" evidence="3">
    <location>
        <begin position="1486"/>
        <end position="1594"/>
    </location>
</feature>
<dbReference type="eggNOG" id="ENOG502SGDC">
    <property type="taxonomic scope" value="Eukaryota"/>
</dbReference>
<feature type="domain" description="DUF7495" evidence="3">
    <location>
        <begin position="597"/>
        <end position="694"/>
    </location>
</feature>
<feature type="domain" description="DUF7495" evidence="3">
    <location>
        <begin position="1053"/>
        <end position="1161"/>
    </location>
</feature>
<keyword evidence="2" id="KW-0812">Transmembrane</keyword>
<gene>
    <name evidence="4" type="ORF">THAOC_13549</name>
</gene>
<evidence type="ECO:0000256" key="1">
    <source>
        <dbReference type="SAM" id="MobiDB-lite"/>
    </source>
</evidence>
<feature type="domain" description="DUF7495" evidence="3">
    <location>
        <begin position="320"/>
        <end position="425"/>
    </location>
</feature>
<organism evidence="4 5">
    <name type="scientific">Thalassiosira oceanica</name>
    <name type="common">Marine diatom</name>
    <dbReference type="NCBI Taxonomy" id="159749"/>
    <lineage>
        <taxon>Eukaryota</taxon>
        <taxon>Sar</taxon>
        <taxon>Stramenopiles</taxon>
        <taxon>Ochrophyta</taxon>
        <taxon>Bacillariophyta</taxon>
        <taxon>Coscinodiscophyceae</taxon>
        <taxon>Thalassiosirophycidae</taxon>
        <taxon>Thalassiosirales</taxon>
        <taxon>Thalassiosiraceae</taxon>
        <taxon>Thalassiosira</taxon>
    </lineage>
</organism>
<feature type="compositionally biased region" description="Pro residues" evidence="1">
    <location>
        <begin position="1316"/>
        <end position="1334"/>
    </location>
</feature>
<keyword evidence="2" id="KW-1133">Transmembrane helix</keyword>
<feature type="domain" description="DUF7495" evidence="3">
    <location>
        <begin position="456"/>
        <end position="560"/>
    </location>
</feature>
<dbReference type="Pfam" id="PF24325">
    <property type="entry name" value="DUF7495"/>
    <property type="match status" value="12"/>
</dbReference>
<feature type="region of interest" description="Disordered" evidence="1">
    <location>
        <begin position="1286"/>
        <end position="1358"/>
    </location>
</feature>
<dbReference type="OrthoDB" id="10682975at2759"/>
<keyword evidence="2" id="KW-0472">Membrane</keyword>
<keyword evidence="5" id="KW-1185">Reference proteome</keyword>
<reference evidence="4 5" key="1">
    <citation type="journal article" date="2012" name="Genome Biol.">
        <title>Genome and low-iron response of an oceanic diatom adapted to chronic iron limitation.</title>
        <authorList>
            <person name="Lommer M."/>
            <person name="Specht M."/>
            <person name="Roy A.S."/>
            <person name="Kraemer L."/>
            <person name="Andreson R."/>
            <person name="Gutowska M.A."/>
            <person name="Wolf J."/>
            <person name="Bergner S.V."/>
            <person name="Schilhabel M.B."/>
            <person name="Klostermeier U.C."/>
            <person name="Beiko R.G."/>
            <person name="Rosenstiel P."/>
            <person name="Hippler M."/>
            <person name="Laroche J."/>
        </authorList>
    </citation>
    <scope>NUCLEOTIDE SEQUENCE [LARGE SCALE GENOMIC DNA]</scope>
    <source>
        <strain evidence="4 5">CCMP1005</strain>
    </source>
</reference>
<feature type="transmembrane region" description="Helical" evidence="2">
    <location>
        <begin position="237"/>
        <end position="255"/>
    </location>
</feature>
<evidence type="ECO:0000256" key="2">
    <source>
        <dbReference type="SAM" id="Phobius"/>
    </source>
</evidence>
<feature type="domain" description="DUF7495" evidence="3">
    <location>
        <begin position="1628"/>
        <end position="1739"/>
    </location>
</feature>
<evidence type="ECO:0000313" key="5">
    <source>
        <dbReference type="Proteomes" id="UP000266841"/>
    </source>
</evidence>
<feature type="domain" description="DUF7495" evidence="3">
    <location>
        <begin position="892"/>
        <end position="933"/>
    </location>
</feature>
<name>K0SX64_THAOC</name>
<feature type="region of interest" description="Disordered" evidence="1">
    <location>
        <begin position="1"/>
        <end position="24"/>
    </location>
</feature>
<sequence length="1836" mass="200106">MDNGAASKVEASQSAPAADEGDDDIEALASKACALASIPVPDYADAFRREEESRQRRKSSRKGKSKSRSDFTIDDEDEPEEAGKDEKDSIALAEKTASILSNFQDYVSGIGGTNESAAAKEILFKGGGGRTAAADSASVLSGSSSDNLTSILAGNIRSETKDPDTILRRKRTNGADGGLNREWNYEGYHSNKPDTSVNLNFHSGDGNMEIWEDTEQANLSRGQKYTHPFRHSKRIKCGVINLVIVAVIVLSATLGTSKRRGKGDAGTEFTSKVEDLEKELDEGSVTLTSIPKDHPLHQAAISDDQLIMYEKIFDTYNPREFDRDNGWKGRTYKEAVGFCQNLDGYELCPSIAICPLGSDSAPITGFKAAGDDVGAYAPISDSDNDWVNLSEFNSCIKYSAENPSPPEWGVLGVAEAITRNVVCCHGNAHSPNKADVMTDESMQVYIATADKYKPLEFDRNMGWKGRTYIEALEFCGSLDDYEICPYDAICPKGIDSEPFSGYKVTQGEQWMPILDTANDWVKISTEGSCSRYSSNNSQPPSWSITGSGDDAITQYISCCLFDTAAESSSEAETIMQATTDPIVMAYEASLAKYSTIYYSRDNGYDGETYLEAYEFCESQKRGYTLCPYIAGPDAEPMGGHQENSWAPVLNDDNSWVSLSSENSCILYSAEHGEKPEWGVKGNRADMTGDVYCCLGDEDLILTVGTNPDHVEAIAKYRPVQYDRSKGYYGQTYLDAFLWCGEHGGYTLCPFEALCPGGTDSEPLGGYKEGVQVFDLNEDVEESWIPVLTDDGDEWVNVSPNNACAIYSHEHIGPPEWGVSGKDNEEITRNLLCCLQEGDEYVPAKEEENLMIGNDVPEFTYATDDKTETEATDLSYSEQMEYKESAEYFLPIEFDRSKGWAGHSYTESVEFCKSKDRLLCPFEALCPLGEQPSASTKFSIVTSQVIRMSLGPGTEPIGGFKSGDGGAWIALLDSPNDWVSVEEANACLKQNSEDHNYPPQWTVDQNDYSMTGYIICCADSYLLPDVAVTDGPNQEYMGALEALEEDIEHNAPIEYDRESGWKGETVRYCYLEAVKFCGSHPGYHICPHHAVCPLGPGSAPVGGYRGAADAWVPISDSPNEWVMVSSGDTSCERYSQIVNGVQPPWGEVGGNKAGTEHVLCCKGSVRDSPEEEFIYGIAAKKFHPTWFHRAEGYEGRTWQEASDFCAGKSLALCEYDAYCPMSDLDVPIGGTKELGSYAPVADGKGAFWISVSDNKPCTPYGLINGSPPPETLSEESSRHVACCIDTSATTNQATEPKTSQPTSVIVTATPTSEPTRKPTPTPTPEPTPMPTPEPTPKSSTSKPSSPPVAVTTSLGTAEQSLEELFRPRWYTDEDGWNGKSPNIEICPYEAICPNGPLDPPFGGTRQGSLDIWTPFDSFNSWVSVGPSQTCVPYGQIHSEGSPQWGLVGGLQVTHVLCCDMDTAESAGTTSLDASYAETQTKFNPRIFGRSQGWSGSTYIDAITFCSLKESLVPCPYEAICPGGPLSMPLGGYNAETEAWTPTIDSPNSWVSIGSKDRENVNTSCMTWSELNSVPPLWGLFQDSQSDITPSVMCCRVPDVPDTAYASAPTIEKKAATKAEQDVIDKHAPVWYSRQHGYFGTTHEEAAEYCDAVGHKVLCPRSAYCPSDSSSTGPNELFLHKPPFAGEQWSPLAAESTSASDVWISVGINTCSTYEELNGVAPGWGLDGSQPELKENVLCCQSPKLLSKHEKIKSELSPICPHGPMQPALGGHAMDLSAEGPIWAPLFGEENLWVMVSQLYGNSATTCMDSLELLGREPDWGSSRENAQMKRLIMCCDF</sequence>
<comment type="caution">
    <text evidence="4">The sequence shown here is derived from an EMBL/GenBank/DDBJ whole genome shotgun (WGS) entry which is preliminary data.</text>
</comment>
<protein>
    <recommendedName>
        <fullName evidence="3">DUF7495 domain-containing protein</fullName>
    </recommendedName>
</protein>
<feature type="compositionally biased region" description="Basic residues" evidence="1">
    <location>
        <begin position="55"/>
        <end position="66"/>
    </location>
</feature>
<dbReference type="EMBL" id="AGNL01015666">
    <property type="protein sequence ID" value="EJK65576.1"/>
    <property type="molecule type" value="Genomic_DNA"/>
</dbReference>
<accession>K0SX64</accession>
<feature type="compositionally biased region" description="Polar residues" evidence="1">
    <location>
        <begin position="1286"/>
        <end position="1307"/>
    </location>
</feature>
<feature type="region of interest" description="Disordered" evidence="1">
    <location>
        <begin position="46"/>
        <end position="89"/>
    </location>
</feature>
<dbReference type="InterPro" id="IPR055918">
    <property type="entry name" value="DUF7495"/>
</dbReference>
<feature type="domain" description="DUF7495" evidence="3">
    <location>
        <begin position="949"/>
        <end position="1017"/>
    </location>
</feature>